<dbReference type="NCBIfam" id="TIGR04183">
    <property type="entry name" value="Por_Secre_tail"/>
    <property type="match status" value="1"/>
</dbReference>
<protein>
    <submittedName>
        <fullName evidence="4">Por secretion system C-terminal sorting domain-containing protein</fullName>
    </submittedName>
</protein>
<evidence type="ECO:0000256" key="2">
    <source>
        <dbReference type="SAM" id="SignalP"/>
    </source>
</evidence>
<organism evidence="4 5">
    <name type="scientific">Chryseobacterium shigense</name>
    <dbReference type="NCBI Taxonomy" id="297244"/>
    <lineage>
        <taxon>Bacteria</taxon>
        <taxon>Pseudomonadati</taxon>
        <taxon>Bacteroidota</taxon>
        <taxon>Flavobacteriia</taxon>
        <taxon>Flavobacteriales</taxon>
        <taxon>Weeksellaceae</taxon>
        <taxon>Chryseobacterium group</taxon>
        <taxon>Chryseobacterium</taxon>
    </lineage>
</organism>
<dbReference type="EMBL" id="FTNY01000003">
    <property type="protein sequence ID" value="SIS34976.1"/>
    <property type="molecule type" value="Genomic_DNA"/>
</dbReference>
<dbReference type="Proteomes" id="UP000186373">
    <property type="component" value="Unassembled WGS sequence"/>
</dbReference>
<evidence type="ECO:0000313" key="5">
    <source>
        <dbReference type="Proteomes" id="UP000186373"/>
    </source>
</evidence>
<proteinExistence type="predicted"/>
<accession>A0A1N7ID23</accession>
<dbReference type="RefSeq" id="WP_076506955.1">
    <property type="nucleotide sequence ID" value="NZ_FTNY01000003.1"/>
</dbReference>
<feature type="domain" description="Secretion system C-terminal sorting" evidence="3">
    <location>
        <begin position="307"/>
        <end position="385"/>
    </location>
</feature>
<dbReference type="InterPro" id="IPR026444">
    <property type="entry name" value="Secre_tail"/>
</dbReference>
<evidence type="ECO:0000313" key="4">
    <source>
        <dbReference type="EMBL" id="SIS34976.1"/>
    </source>
</evidence>
<feature type="signal peptide" evidence="2">
    <location>
        <begin position="1"/>
        <end position="19"/>
    </location>
</feature>
<keyword evidence="5" id="KW-1185">Reference proteome</keyword>
<gene>
    <name evidence="4" type="ORF">SAMN05421639_103130</name>
</gene>
<dbReference type="SUPFAM" id="SSF101898">
    <property type="entry name" value="NHL repeat"/>
    <property type="match status" value="1"/>
</dbReference>
<dbReference type="AlphaFoldDB" id="A0A1N7ID23"/>
<feature type="chain" id="PRO_5012839878" evidence="2">
    <location>
        <begin position="20"/>
        <end position="389"/>
    </location>
</feature>
<dbReference type="Pfam" id="PF18962">
    <property type="entry name" value="Por_Secre_tail"/>
    <property type="match status" value="1"/>
</dbReference>
<keyword evidence="1 2" id="KW-0732">Signal</keyword>
<name>A0A1N7ID23_9FLAO</name>
<dbReference type="OrthoDB" id="621743at2"/>
<reference evidence="5" key="1">
    <citation type="submission" date="2017-01" db="EMBL/GenBank/DDBJ databases">
        <authorList>
            <person name="Varghese N."/>
            <person name="Submissions S."/>
        </authorList>
    </citation>
    <scope>NUCLEOTIDE SEQUENCE [LARGE SCALE GENOMIC DNA]</scope>
    <source>
        <strain evidence="5">DSM 17126</strain>
    </source>
</reference>
<evidence type="ECO:0000259" key="3">
    <source>
        <dbReference type="Pfam" id="PF18962"/>
    </source>
</evidence>
<sequence>MKKHLFPLFLLAIGANAQAQQDFFAIAGKDTSSIVFSDFRVIDAAKGTSGEKIFSADTAAKVFSQERKGSIVEDKNSYSHSQAVTMAALAYDPLNNNLVYMPMFSSNIYVLNAKTKEITLVDNAVSKVTSCDINSHITRMTAGYDGNIYALNNAGTQLLQISKKGSQYVVSDLGIIKDDVANGKNSFTAMETGFGGDMIGDADNNFYVFSASGNVFKIIAKELKAKFVGKISGIPENYSVNGSAVNAKGKVVIASAKGDSLYEVDLATLQAKSLPGDEKPHIYDLASKYFANERTSSVNTSAANIEIYPTRVDQHVINISVNDKAVKGNLSLTVFDISGKNVLKQSLSVKDGSLSQPIDLKSLVSGAYIVSVTEESGKILLNKKILVTE</sequence>
<evidence type="ECO:0000256" key="1">
    <source>
        <dbReference type="ARBA" id="ARBA00022729"/>
    </source>
</evidence>